<dbReference type="HOGENOM" id="CLU_789488_0_0_11"/>
<dbReference type="KEGG" id="nno:NONO_c17950"/>
<accession>W5TB50</accession>
<dbReference type="PATRIC" id="fig|1415166.3.peg.1818"/>
<sequence length="349" mass="36292">MTTVYDADITVTMRGVDDAGVGLPFTVNPFDVCGREALVEIREGEKGDPGPPGAPSWPWVWMGDAADFATLQALGLTTADARKAWRAVDEQALYLWTGLDWIRFRDAFGATGRQGPANTLTGAAIAGAPGSSAAAILTGTAPNQTLTVTMPRGEEGDQGDPGTPGAIADAADVGDISTARQDSVLAWDDDADLWEPVPNPRLAGPWAIAGAQFAGGSNIGDALKTLATMIIPAQPVAWRPLILSGSVNYMVQTSVINGSRVDIEVRLGSIDGPLIGYGVGLGAQNQSQIGIFPKFEYPLSPASTTAVIEPNQTATLYVLARRVSGTAAYTISTAGAQLIVMAQPIRNAS</sequence>
<name>W5TB50_9NOCA</name>
<dbReference type="OrthoDB" id="4551208at2"/>
<protein>
    <submittedName>
        <fullName evidence="1">Putative phage tail protein</fullName>
    </submittedName>
</protein>
<keyword evidence="2" id="KW-1185">Reference proteome</keyword>
<evidence type="ECO:0000313" key="1">
    <source>
        <dbReference type="EMBL" id="AHH16595.1"/>
    </source>
</evidence>
<dbReference type="eggNOG" id="ENOG5033AJ6">
    <property type="taxonomic scope" value="Bacteria"/>
</dbReference>
<organism evidence="1 2">
    <name type="scientific">Nocardia nova SH22a</name>
    <dbReference type="NCBI Taxonomy" id="1415166"/>
    <lineage>
        <taxon>Bacteria</taxon>
        <taxon>Bacillati</taxon>
        <taxon>Actinomycetota</taxon>
        <taxon>Actinomycetes</taxon>
        <taxon>Mycobacteriales</taxon>
        <taxon>Nocardiaceae</taxon>
        <taxon>Nocardia</taxon>
    </lineage>
</organism>
<proteinExistence type="predicted"/>
<dbReference type="RefSeq" id="WP_025348099.1">
    <property type="nucleotide sequence ID" value="NZ_CP006850.1"/>
</dbReference>
<dbReference type="Proteomes" id="UP000019150">
    <property type="component" value="Chromosome"/>
</dbReference>
<dbReference type="EMBL" id="CP006850">
    <property type="protein sequence ID" value="AHH16595.1"/>
    <property type="molecule type" value="Genomic_DNA"/>
</dbReference>
<dbReference type="AlphaFoldDB" id="W5TB50"/>
<dbReference type="STRING" id="1415166.NONO_c17950"/>
<reference evidence="1 2" key="1">
    <citation type="journal article" date="2014" name="Appl. Environ. Microbiol.">
        <title>Insights into the Microbial Degradation of Rubber and Gutta-Percha by Analysis of the Complete Genome of Nocardia nova SH22a.</title>
        <authorList>
            <person name="Luo Q."/>
            <person name="Hiessl S."/>
            <person name="Poehlein A."/>
            <person name="Daniel R."/>
            <person name="Steinbuchel A."/>
        </authorList>
    </citation>
    <scope>NUCLEOTIDE SEQUENCE [LARGE SCALE GENOMIC DNA]</scope>
    <source>
        <strain evidence="1">SH22a</strain>
    </source>
</reference>
<gene>
    <name evidence="1" type="ORF">NONO_c17950</name>
</gene>
<evidence type="ECO:0000313" key="2">
    <source>
        <dbReference type="Proteomes" id="UP000019150"/>
    </source>
</evidence>